<dbReference type="Proteomes" id="UP000204221">
    <property type="component" value="Chromosome"/>
</dbReference>
<proteinExistence type="predicted"/>
<gene>
    <name evidence="1" type="ORF">AHOG_04055</name>
</gene>
<protein>
    <submittedName>
        <fullName evidence="1">Uncharacterized protein</fullName>
    </submittedName>
</protein>
<dbReference type="RefSeq" id="WP_157736622.1">
    <property type="nucleotide sequence ID" value="NZ_CP022521.1"/>
</dbReference>
<dbReference type="AlphaFoldDB" id="A0A221VY93"/>
<sequence length="64" mass="6837">MTTIGRSQPGGASLPGGFDAVIEPARRLLRPEVRFVPEYRVNGVVAMTSDDLAVPRRLAGSDNV</sequence>
<name>A0A221VY93_9PSEU</name>
<reference evidence="1 2" key="1">
    <citation type="submission" date="2017-07" db="EMBL/GenBank/DDBJ databases">
        <title>Complete genome sequence of Actinoalloteichus hoggarensis DSM 45943, type strain of Actinoalloteichus hoggarensis.</title>
        <authorList>
            <person name="Ruckert C."/>
            <person name="Nouioui I."/>
            <person name="Willmese J."/>
            <person name="van Wezel G."/>
            <person name="Klenk H.-P."/>
            <person name="Kalinowski J."/>
            <person name="Zotchev S.B."/>
        </authorList>
    </citation>
    <scope>NUCLEOTIDE SEQUENCE [LARGE SCALE GENOMIC DNA]</scope>
    <source>
        <strain evidence="1 2">DSM 45943</strain>
    </source>
</reference>
<evidence type="ECO:0000313" key="2">
    <source>
        <dbReference type="Proteomes" id="UP000204221"/>
    </source>
</evidence>
<organism evidence="1 2">
    <name type="scientific">Actinoalloteichus hoggarensis</name>
    <dbReference type="NCBI Taxonomy" id="1470176"/>
    <lineage>
        <taxon>Bacteria</taxon>
        <taxon>Bacillati</taxon>
        <taxon>Actinomycetota</taxon>
        <taxon>Actinomycetes</taxon>
        <taxon>Pseudonocardiales</taxon>
        <taxon>Pseudonocardiaceae</taxon>
        <taxon>Actinoalloteichus</taxon>
    </lineage>
</organism>
<evidence type="ECO:0000313" key="1">
    <source>
        <dbReference type="EMBL" id="ASO18467.1"/>
    </source>
</evidence>
<dbReference type="KEGG" id="ahg:AHOG_04055"/>
<accession>A0A221VY93</accession>
<dbReference type="OrthoDB" id="2055370at2"/>
<dbReference type="EMBL" id="CP022521">
    <property type="protein sequence ID" value="ASO18467.1"/>
    <property type="molecule type" value="Genomic_DNA"/>
</dbReference>
<keyword evidence="2" id="KW-1185">Reference proteome</keyword>